<keyword evidence="2" id="KW-0689">Ribosomal protein</keyword>
<evidence type="ECO:0000256" key="3">
    <source>
        <dbReference type="ARBA" id="ARBA00023274"/>
    </source>
</evidence>
<dbReference type="Proteomes" id="UP000268162">
    <property type="component" value="Unassembled WGS sequence"/>
</dbReference>
<sequence>MSGWMSATRADSNPRNPLIQASGFFRNTSSNFLGLGSVLTTVRTKYKMKTHSGTKKRFRLNAHGEFRVTHASRGHFNRKVRGMRRRASRHPLVLASAYHNHMKKLMPYA</sequence>
<evidence type="ECO:0000313" key="4">
    <source>
        <dbReference type="EMBL" id="RKP37897.1"/>
    </source>
</evidence>
<evidence type="ECO:0000313" key="5">
    <source>
        <dbReference type="Proteomes" id="UP000268162"/>
    </source>
</evidence>
<protein>
    <recommendedName>
        <fullName evidence="6">50S ribosomal protein L35</fullName>
    </recommendedName>
</protein>
<dbReference type="SUPFAM" id="SSF143034">
    <property type="entry name" value="L35p-like"/>
    <property type="match status" value="1"/>
</dbReference>
<evidence type="ECO:0000256" key="1">
    <source>
        <dbReference type="ARBA" id="ARBA00006598"/>
    </source>
</evidence>
<organism evidence="4 5">
    <name type="scientific">Dimargaris cristalligena</name>
    <dbReference type="NCBI Taxonomy" id="215637"/>
    <lineage>
        <taxon>Eukaryota</taxon>
        <taxon>Fungi</taxon>
        <taxon>Fungi incertae sedis</taxon>
        <taxon>Zoopagomycota</taxon>
        <taxon>Kickxellomycotina</taxon>
        <taxon>Dimargaritomycetes</taxon>
        <taxon>Dimargaritales</taxon>
        <taxon>Dimargaritaceae</taxon>
        <taxon>Dimargaris</taxon>
    </lineage>
</organism>
<dbReference type="Gene3D" id="4.10.410.60">
    <property type="match status" value="1"/>
</dbReference>
<dbReference type="PANTHER" id="PTHR33343">
    <property type="entry name" value="54S RIBOSOMAL PROTEIN BL35M"/>
    <property type="match status" value="1"/>
</dbReference>
<dbReference type="GO" id="GO:0006412">
    <property type="term" value="P:translation"/>
    <property type="evidence" value="ECO:0007669"/>
    <property type="project" value="InterPro"/>
</dbReference>
<name>A0A4P9ZWA2_9FUNG</name>
<evidence type="ECO:0008006" key="6">
    <source>
        <dbReference type="Google" id="ProtNLM"/>
    </source>
</evidence>
<dbReference type="GO" id="GO:0015934">
    <property type="term" value="C:large ribosomal subunit"/>
    <property type="evidence" value="ECO:0007669"/>
    <property type="project" value="TreeGrafter"/>
</dbReference>
<gene>
    <name evidence="4" type="ORF">BJ085DRAFT_36227</name>
</gene>
<dbReference type="InterPro" id="IPR037229">
    <property type="entry name" value="Ribosomal_bL35_sf"/>
</dbReference>
<dbReference type="Pfam" id="PF01632">
    <property type="entry name" value="Ribosomal_L35p"/>
    <property type="match status" value="1"/>
</dbReference>
<dbReference type="AlphaFoldDB" id="A0A4P9ZWA2"/>
<dbReference type="InterPro" id="IPR021137">
    <property type="entry name" value="Ribosomal_bL35-like"/>
</dbReference>
<comment type="similarity">
    <text evidence="1">Belongs to the bacterial ribosomal protein bL35 family.</text>
</comment>
<dbReference type="EMBL" id="ML002433">
    <property type="protein sequence ID" value="RKP37897.1"/>
    <property type="molecule type" value="Genomic_DNA"/>
</dbReference>
<dbReference type="GO" id="GO:0003735">
    <property type="term" value="F:structural constituent of ribosome"/>
    <property type="evidence" value="ECO:0007669"/>
    <property type="project" value="InterPro"/>
</dbReference>
<accession>A0A4P9ZWA2</accession>
<keyword evidence="5" id="KW-1185">Reference proteome</keyword>
<evidence type="ECO:0000256" key="2">
    <source>
        <dbReference type="ARBA" id="ARBA00022980"/>
    </source>
</evidence>
<reference evidence="5" key="1">
    <citation type="journal article" date="2018" name="Nat. Microbiol.">
        <title>Leveraging single-cell genomics to expand the fungal tree of life.</title>
        <authorList>
            <person name="Ahrendt S.R."/>
            <person name="Quandt C.A."/>
            <person name="Ciobanu D."/>
            <person name="Clum A."/>
            <person name="Salamov A."/>
            <person name="Andreopoulos B."/>
            <person name="Cheng J.F."/>
            <person name="Woyke T."/>
            <person name="Pelin A."/>
            <person name="Henrissat B."/>
            <person name="Reynolds N.K."/>
            <person name="Benny G.L."/>
            <person name="Smith M.E."/>
            <person name="James T.Y."/>
            <person name="Grigoriev I.V."/>
        </authorList>
    </citation>
    <scope>NUCLEOTIDE SEQUENCE [LARGE SCALE GENOMIC DNA]</scope>
    <source>
        <strain evidence="5">RSA 468</strain>
    </source>
</reference>
<dbReference type="InterPro" id="IPR001706">
    <property type="entry name" value="Ribosomal_bL35"/>
</dbReference>
<proteinExistence type="inferred from homology"/>
<keyword evidence="3" id="KW-0687">Ribonucleoprotein</keyword>
<dbReference type="PANTHER" id="PTHR33343:SF1">
    <property type="entry name" value="LARGE RIBOSOMAL SUBUNIT PROTEIN BL35M"/>
    <property type="match status" value="1"/>
</dbReference>